<keyword evidence="1" id="KW-0472">Membrane</keyword>
<dbReference type="InterPro" id="IPR022742">
    <property type="entry name" value="Hydrolase_4"/>
</dbReference>
<evidence type="ECO:0000313" key="3">
    <source>
        <dbReference type="EMBL" id="KAH7018381.1"/>
    </source>
</evidence>
<evidence type="ECO:0000256" key="1">
    <source>
        <dbReference type="SAM" id="Phobius"/>
    </source>
</evidence>
<sequence>MSPRGATWPSVLIAGLAAPFVLYITFIGLGSIPFFQRHFLYAHKINTLFWHDLDCPEYWAFARNQVTPFTLQTADGEKLYAWHVLPTSVYLKHEDALLKAAPGRSSAAESTAAFRLLKNDPDARVIVSFHGNAGHVAQGFRTDHYHSLTDTSNYHLLTIDYRGFGKSTGKPSETGLILDGVTLANWVMEVAGVPADRIVVMGQSLGTAVTSGVVEHFALQGVDFAGMILIAAFSNLPQLLTSYTAGGIVPVLSPIKNIQPVVRSIQKFIVDKWPSDDRIARIVENTSRRLRLTLIHAKNDAEIPYLQSNILFRSAAQAVLGKVLEDAEFETWKAGVTTVHDDGTFTAIATSSGQDQPDIIVREEIVRYGGHNHVMMSSTIPLAVMRSFEN</sequence>
<dbReference type="Proteomes" id="UP000756346">
    <property type="component" value="Unassembled WGS sequence"/>
</dbReference>
<dbReference type="RefSeq" id="XP_046006648.1">
    <property type="nucleotide sequence ID" value="XM_046155533.1"/>
</dbReference>
<feature type="domain" description="Serine aminopeptidase S33" evidence="2">
    <location>
        <begin position="124"/>
        <end position="240"/>
    </location>
</feature>
<dbReference type="Gene3D" id="3.40.50.1820">
    <property type="entry name" value="alpha/beta hydrolase"/>
    <property type="match status" value="1"/>
</dbReference>
<gene>
    <name evidence="3" type="ORF">B0I36DRAFT_335856</name>
</gene>
<proteinExistence type="predicted"/>
<keyword evidence="1" id="KW-1133">Transmembrane helix</keyword>
<dbReference type="PANTHER" id="PTHR12277:SF81">
    <property type="entry name" value="PROTEIN ABHD13"/>
    <property type="match status" value="1"/>
</dbReference>
<keyword evidence="1" id="KW-0812">Transmembrane</keyword>
<evidence type="ECO:0000313" key="4">
    <source>
        <dbReference type="Proteomes" id="UP000756346"/>
    </source>
</evidence>
<keyword evidence="3" id="KW-0378">Hydrolase</keyword>
<dbReference type="PANTHER" id="PTHR12277">
    <property type="entry name" value="ALPHA/BETA HYDROLASE DOMAIN-CONTAINING PROTEIN"/>
    <property type="match status" value="1"/>
</dbReference>
<accession>A0A9P8XW21</accession>
<dbReference type="AlphaFoldDB" id="A0A9P8XW21"/>
<comment type="caution">
    <text evidence="3">The sequence shown here is derived from an EMBL/GenBank/DDBJ whole genome shotgun (WGS) entry which is preliminary data.</text>
</comment>
<dbReference type="InterPro" id="IPR029058">
    <property type="entry name" value="AB_hydrolase_fold"/>
</dbReference>
<dbReference type="GeneID" id="70185079"/>
<organism evidence="3 4">
    <name type="scientific">Microdochium trichocladiopsis</name>
    <dbReference type="NCBI Taxonomy" id="1682393"/>
    <lineage>
        <taxon>Eukaryota</taxon>
        <taxon>Fungi</taxon>
        <taxon>Dikarya</taxon>
        <taxon>Ascomycota</taxon>
        <taxon>Pezizomycotina</taxon>
        <taxon>Sordariomycetes</taxon>
        <taxon>Xylariomycetidae</taxon>
        <taxon>Xylariales</taxon>
        <taxon>Microdochiaceae</taxon>
        <taxon>Microdochium</taxon>
    </lineage>
</organism>
<dbReference type="GO" id="GO:0016787">
    <property type="term" value="F:hydrolase activity"/>
    <property type="evidence" value="ECO:0007669"/>
    <property type="project" value="UniProtKB-KW"/>
</dbReference>
<dbReference type="Pfam" id="PF12146">
    <property type="entry name" value="Hydrolase_4"/>
    <property type="match status" value="1"/>
</dbReference>
<dbReference type="EMBL" id="JAGTJQ010000011">
    <property type="protein sequence ID" value="KAH7018381.1"/>
    <property type="molecule type" value="Genomic_DNA"/>
</dbReference>
<evidence type="ECO:0000259" key="2">
    <source>
        <dbReference type="Pfam" id="PF12146"/>
    </source>
</evidence>
<protein>
    <submittedName>
        <fullName evidence="3">Alpha/Beta hydrolase protein</fullName>
    </submittedName>
</protein>
<name>A0A9P8XW21_9PEZI</name>
<keyword evidence="4" id="KW-1185">Reference proteome</keyword>
<reference evidence="3" key="1">
    <citation type="journal article" date="2021" name="Nat. Commun.">
        <title>Genetic determinants of endophytism in the Arabidopsis root mycobiome.</title>
        <authorList>
            <person name="Mesny F."/>
            <person name="Miyauchi S."/>
            <person name="Thiergart T."/>
            <person name="Pickel B."/>
            <person name="Atanasova L."/>
            <person name="Karlsson M."/>
            <person name="Huettel B."/>
            <person name="Barry K.W."/>
            <person name="Haridas S."/>
            <person name="Chen C."/>
            <person name="Bauer D."/>
            <person name="Andreopoulos W."/>
            <person name="Pangilinan J."/>
            <person name="LaButti K."/>
            <person name="Riley R."/>
            <person name="Lipzen A."/>
            <person name="Clum A."/>
            <person name="Drula E."/>
            <person name="Henrissat B."/>
            <person name="Kohler A."/>
            <person name="Grigoriev I.V."/>
            <person name="Martin F.M."/>
            <person name="Hacquard S."/>
        </authorList>
    </citation>
    <scope>NUCLEOTIDE SEQUENCE</scope>
    <source>
        <strain evidence="3">MPI-CAGE-CH-0230</strain>
    </source>
</reference>
<dbReference type="OrthoDB" id="446723at2759"/>
<feature type="transmembrane region" description="Helical" evidence="1">
    <location>
        <begin position="12"/>
        <end position="35"/>
    </location>
</feature>
<dbReference type="SUPFAM" id="SSF53474">
    <property type="entry name" value="alpha/beta-Hydrolases"/>
    <property type="match status" value="1"/>
</dbReference>